<dbReference type="GO" id="GO:0035267">
    <property type="term" value="C:NuA4 histone acetyltransferase complex"/>
    <property type="evidence" value="ECO:0007669"/>
    <property type="project" value="TreeGrafter"/>
</dbReference>
<evidence type="ECO:0000256" key="15">
    <source>
        <dbReference type="SAM" id="Coils"/>
    </source>
</evidence>
<dbReference type="AlphaFoldDB" id="A0A6P9DYQ2"/>
<evidence type="ECO:0000256" key="8">
    <source>
        <dbReference type="ARBA" id="ARBA00023015"/>
    </source>
</evidence>
<evidence type="ECO:0000256" key="14">
    <source>
        <dbReference type="PROSITE-ProRule" id="PRU00035"/>
    </source>
</evidence>
<evidence type="ECO:0000256" key="4">
    <source>
        <dbReference type="ARBA" id="ARBA00022604"/>
    </source>
</evidence>
<feature type="region of interest" description="Disordered" evidence="16">
    <location>
        <begin position="544"/>
        <end position="612"/>
    </location>
</feature>
<feature type="region of interest" description="Disordered" evidence="16">
    <location>
        <begin position="634"/>
        <end position="682"/>
    </location>
</feature>
<proteinExistence type="predicted"/>
<evidence type="ECO:0000256" key="1">
    <source>
        <dbReference type="ARBA" id="ARBA00004123"/>
    </source>
</evidence>
<dbReference type="PANTHER" id="PTHR15398:SF13">
    <property type="entry name" value="BROMODOMAIN-CONTAINING PROTEIN 8"/>
    <property type="match status" value="1"/>
</dbReference>
<protein>
    <recommendedName>
        <fullName evidence="13">Bromodomain-containing protein 8</fullName>
    </recommendedName>
</protein>
<keyword evidence="10 14" id="KW-0103">Bromodomain</keyword>
<keyword evidence="12" id="KW-0539">Nucleus</keyword>
<keyword evidence="8" id="KW-0805">Transcription regulation</keyword>
<dbReference type="Pfam" id="PF00439">
    <property type="entry name" value="Bromodomain"/>
    <property type="match status" value="1"/>
</dbReference>
<dbReference type="SMART" id="SM00297">
    <property type="entry name" value="BROMO"/>
    <property type="match status" value="1"/>
</dbReference>
<reference evidence="19" key="1">
    <citation type="submission" date="2025-08" db="UniProtKB">
        <authorList>
            <consortium name="RefSeq"/>
        </authorList>
    </citation>
    <scope>IDENTIFICATION</scope>
    <source>
        <tissue evidence="19">Blood</tissue>
    </source>
</reference>
<comment type="subcellular location">
    <subcellularLocation>
        <location evidence="1">Nucleus</location>
    </subcellularLocation>
</comment>
<dbReference type="InterPro" id="IPR036427">
    <property type="entry name" value="Bromodomain-like_sf"/>
</dbReference>
<keyword evidence="9 15" id="KW-0175">Coiled coil</keyword>
<dbReference type="OrthoDB" id="1742084at2759"/>
<name>A0A6P9DYQ2_PANGU</name>
<dbReference type="CTD" id="10902"/>
<evidence type="ECO:0000259" key="17">
    <source>
        <dbReference type="PROSITE" id="PS50014"/>
    </source>
</evidence>
<evidence type="ECO:0000256" key="7">
    <source>
        <dbReference type="ARBA" id="ARBA00022990"/>
    </source>
</evidence>
<dbReference type="Gene3D" id="1.20.920.10">
    <property type="entry name" value="Bromodomain-like"/>
    <property type="match status" value="1"/>
</dbReference>
<evidence type="ECO:0000256" key="13">
    <source>
        <dbReference type="ARBA" id="ARBA00070695"/>
    </source>
</evidence>
<dbReference type="PROSITE" id="PS50014">
    <property type="entry name" value="BROMODOMAIN_2"/>
    <property type="match status" value="1"/>
</dbReference>
<feature type="compositionally biased region" description="Basic and acidic residues" evidence="16">
    <location>
        <begin position="573"/>
        <end position="584"/>
    </location>
</feature>
<keyword evidence="18" id="KW-1185">Reference proteome</keyword>
<evidence type="ECO:0000256" key="2">
    <source>
        <dbReference type="ARBA" id="ARBA00022499"/>
    </source>
</evidence>
<dbReference type="GO" id="GO:0006325">
    <property type="term" value="P:chromatin organization"/>
    <property type="evidence" value="ECO:0007669"/>
    <property type="project" value="UniProtKB-KW"/>
</dbReference>
<evidence type="ECO:0000313" key="19">
    <source>
        <dbReference type="RefSeq" id="XP_034297636.1"/>
    </source>
</evidence>
<dbReference type="InterPro" id="IPR037966">
    <property type="entry name" value="Brd8_Bromo_dom"/>
</dbReference>
<feature type="region of interest" description="Disordered" evidence="16">
    <location>
        <begin position="172"/>
        <end position="215"/>
    </location>
</feature>
<feature type="domain" description="Bromo" evidence="17">
    <location>
        <begin position="731"/>
        <end position="801"/>
    </location>
</feature>
<evidence type="ECO:0000256" key="10">
    <source>
        <dbReference type="ARBA" id="ARBA00023117"/>
    </source>
</evidence>
<evidence type="ECO:0000256" key="6">
    <source>
        <dbReference type="ARBA" id="ARBA00022853"/>
    </source>
</evidence>
<feature type="compositionally biased region" description="Basic and acidic residues" evidence="16">
    <location>
        <begin position="546"/>
        <end position="555"/>
    </location>
</feature>
<dbReference type="InterPro" id="IPR001487">
    <property type="entry name" value="Bromodomain"/>
</dbReference>
<dbReference type="CDD" id="cd05507">
    <property type="entry name" value="Bromo_brd8_like"/>
    <property type="match status" value="1"/>
</dbReference>
<dbReference type="RefSeq" id="XP_034297636.1">
    <property type="nucleotide sequence ID" value="XM_034441745.2"/>
</dbReference>
<organism evidence="18 19">
    <name type="scientific">Pantherophis guttatus</name>
    <name type="common">Corn snake</name>
    <name type="synonym">Elaphe guttata</name>
    <dbReference type="NCBI Taxonomy" id="94885"/>
    <lineage>
        <taxon>Eukaryota</taxon>
        <taxon>Metazoa</taxon>
        <taxon>Chordata</taxon>
        <taxon>Craniata</taxon>
        <taxon>Vertebrata</taxon>
        <taxon>Euteleostomi</taxon>
        <taxon>Lepidosauria</taxon>
        <taxon>Squamata</taxon>
        <taxon>Bifurcata</taxon>
        <taxon>Unidentata</taxon>
        <taxon>Episquamata</taxon>
        <taxon>Toxicofera</taxon>
        <taxon>Serpentes</taxon>
        <taxon>Colubroidea</taxon>
        <taxon>Colubridae</taxon>
        <taxon>Colubrinae</taxon>
        <taxon>Pantherophis</taxon>
    </lineage>
</organism>
<dbReference type="SUPFAM" id="SSF47370">
    <property type="entry name" value="Bromodomain"/>
    <property type="match status" value="1"/>
</dbReference>
<evidence type="ECO:0000256" key="11">
    <source>
        <dbReference type="ARBA" id="ARBA00023163"/>
    </source>
</evidence>
<gene>
    <name evidence="19" type="primary">BRD8</name>
</gene>
<dbReference type="GO" id="GO:0005634">
    <property type="term" value="C:nucleus"/>
    <property type="evidence" value="ECO:0007669"/>
    <property type="project" value="UniProtKB-SubCell"/>
</dbReference>
<dbReference type="PANTHER" id="PTHR15398">
    <property type="entry name" value="BROMODOMAIN-CONTAINING PROTEIN 8"/>
    <property type="match status" value="1"/>
</dbReference>
<keyword evidence="4" id="KW-0341">Growth regulation</keyword>
<dbReference type="FunFam" id="1.20.920.10:FF:000016">
    <property type="entry name" value="bromodomain-containing protein 8 isoform X1"/>
    <property type="match status" value="1"/>
</dbReference>
<keyword evidence="2" id="KW-1017">Isopeptide bond</keyword>
<keyword evidence="5" id="KW-0832">Ubl conjugation</keyword>
<accession>A0A6P9DYQ2</accession>
<dbReference type="GeneID" id="117679617"/>
<feature type="coiled-coil region" evidence="15">
    <location>
        <begin position="98"/>
        <end position="132"/>
    </location>
</feature>
<feature type="compositionally biased region" description="Basic and acidic residues" evidence="16">
    <location>
        <begin position="838"/>
        <end position="853"/>
    </location>
</feature>
<evidence type="ECO:0000256" key="3">
    <source>
        <dbReference type="ARBA" id="ARBA00022553"/>
    </source>
</evidence>
<evidence type="ECO:0000256" key="16">
    <source>
        <dbReference type="SAM" id="MobiDB-lite"/>
    </source>
</evidence>
<dbReference type="PRINTS" id="PR00503">
    <property type="entry name" value="BROMODOMAIN"/>
</dbReference>
<feature type="region of interest" description="Disordered" evidence="16">
    <location>
        <begin position="834"/>
        <end position="859"/>
    </location>
</feature>
<evidence type="ECO:0000256" key="12">
    <source>
        <dbReference type="ARBA" id="ARBA00023242"/>
    </source>
</evidence>
<dbReference type="Proteomes" id="UP001652622">
    <property type="component" value="Unplaced"/>
</dbReference>
<sequence length="885" mass="96342">MAAGAGKHKLMNAGPTEPWSIREKLCLASSVMRSGDQNWVSVSRAIKPFAEPGRPPDWFSQKHCASQYSELLETTETPKRKRGEKGEVVETVEDVIVRKLTAERVEELKKLIKETQEKYRQLKRDAELIQAGHMDHRLEEIYNDIVMKKRIEEEEAEVKRKATDAAYQARQAVKNPSRRMPGMMVRSPAGSTSPGAEYALGDLSQPSVEETSPGVAEGELSVVAGHPSSSGLLLEVGGVLPVLHGGEMQSSSTTIPATPAASGAPTLSRLLEAGPAQFTTSLASFSAVASEPPAKLLPPPIESVSQATIVMVPTLQAPPAVPSAATPESVATVNQPNTCVSMEAVPDPHTVTVSMDSSEISMIIDSIKKDCLGSGASGAVGTSKDHMDSKEDLDLAEKMDIAVSYTGEEPSYTGEELDFETVGDIIAIIEDKVDDHPEVLDVAAVEAALSFCEEIEDPQSLTSPWEHPLQREHPIQQEHDKQSQMPQMTVTIKQERPDCEELEAKGIRDLMSLGDLGADIKTEPAEQGQVRLGSEEAAVLAARTSEASELRGHISEDEETTVVGLTGSDMDVESTKDDMDRGSVKAELPPDEETSSPHAPSASEDSSQADVHHKYELSESMKNEAQALFENQLKGEEDEEDGASEAASLEEPKEEDQGEGYLSEMDNEPPVSESDDGFSIHNAPLQSHTLADSIPSSPASSQFSVCSEDQEAIQAQKIWKKAIMLVWRAAANHRYANVFLQPVTDDIAPGYHSIVQRPMDLSTIKKNIENGLIRTTAEFQRDIMLMFQNAVMYNSSDHDVYHMAVEMQRDVLEQIQQFLATQLIMQTNESGISAKSLRGRDSTRKQDASEKDNGPMGSPAFLLSLFDGGTRGRRCAIEADMKMKK</sequence>
<keyword evidence="11" id="KW-0804">Transcription</keyword>
<evidence type="ECO:0000256" key="9">
    <source>
        <dbReference type="ARBA" id="ARBA00023054"/>
    </source>
</evidence>
<evidence type="ECO:0000256" key="5">
    <source>
        <dbReference type="ARBA" id="ARBA00022843"/>
    </source>
</evidence>
<keyword evidence="6" id="KW-0156">Chromatin regulator</keyword>
<keyword evidence="7" id="KW-0007">Acetylation</keyword>
<evidence type="ECO:0000313" key="18">
    <source>
        <dbReference type="Proteomes" id="UP001652622"/>
    </source>
</evidence>
<keyword evidence="3" id="KW-0597">Phosphoprotein</keyword>